<proteinExistence type="predicted"/>
<organism evidence="1 2">
    <name type="scientific">Tachysurus vachellii</name>
    <name type="common">Darkbarbel catfish</name>
    <name type="synonym">Pelteobagrus vachellii</name>
    <dbReference type="NCBI Taxonomy" id="175792"/>
    <lineage>
        <taxon>Eukaryota</taxon>
        <taxon>Metazoa</taxon>
        <taxon>Chordata</taxon>
        <taxon>Craniata</taxon>
        <taxon>Vertebrata</taxon>
        <taxon>Euteleostomi</taxon>
        <taxon>Actinopterygii</taxon>
        <taxon>Neopterygii</taxon>
        <taxon>Teleostei</taxon>
        <taxon>Ostariophysi</taxon>
        <taxon>Siluriformes</taxon>
        <taxon>Bagridae</taxon>
        <taxon>Tachysurus</taxon>
    </lineage>
</organism>
<dbReference type="EMBL" id="JAVHJS010000007">
    <property type="protein sequence ID" value="KAK2853078.1"/>
    <property type="molecule type" value="Genomic_DNA"/>
</dbReference>
<accession>A0AA88SVJ8</accession>
<sequence>MAGRRSASPAPPGLIYDSGTDSGLRLDVITISQIELTVRLRVLTLTPGVCRVMFILERSSVLDTPLHSGPKVDHPSAGFHFFVKDACRASSKPRRPSIFKRRPYLKARPPAIMRLDHVSLNIIRRDTLKLWP</sequence>
<evidence type="ECO:0000313" key="1">
    <source>
        <dbReference type="EMBL" id="KAK2853078.1"/>
    </source>
</evidence>
<protein>
    <submittedName>
        <fullName evidence="1">Uncharacterized protein</fullName>
    </submittedName>
</protein>
<dbReference type="AlphaFoldDB" id="A0AA88SVJ8"/>
<reference evidence="1" key="1">
    <citation type="submission" date="2023-08" db="EMBL/GenBank/DDBJ databases">
        <title>Pelteobagrus vachellii genome.</title>
        <authorList>
            <person name="Liu H."/>
        </authorList>
    </citation>
    <scope>NUCLEOTIDE SEQUENCE</scope>
    <source>
        <strain evidence="1">PRFRI_2022a</strain>
        <tissue evidence="1">Muscle</tissue>
    </source>
</reference>
<comment type="caution">
    <text evidence="1">The sequence shown here is derived from an EMBL/GenBank/DDBJ whole genome shotgun (WGS) entry which is preliminary data.</text>
</comment>
<dbReference type="Proteomes" id="UP001187315">
    <property type="component" value="Unassembled WGS sequence"/>
</dbReference>
<keyword evidence="2" id="KW-1185">Reference proteome</keyword>
<gene>
    <name evidence="1" type="ORF">Q7C36_008279</name>
</gene>
<name>A0AA88SVJ8_TACVA</name>
<evidence type="ECO:0000313" key="2">
    <source>
        <dbReference type="Proteomes" id="UP001187315"/>
    </source>
</evidence>